<keyword evidence="3" id="KW-0472">Membrane</keyword>
<dbReference type="Pfam" id="PF00990">
    <property type="entry name" value="GGDEF"/>
    <property type="match status" value="1"/>
</dbReference>
<proteinExistence type="predicted"/>
<evidence type="ECO:0000313" key="6">
    <source>
        <dbReference type="EMBL" id="NHZ92731.1"/>
    </source>
</evidence>
<comment type="caution">
    <text evidence="6">The sequence shown here is derived from an EMBL/GenBank/DDBJ whole genome shotgun (WGS) entry which is preliminary data.</text>
</comment>
<feature type="signal peptide" evidence="4">
    <location>
        <begin position="1"/>
        <end position="23"/>
    </location>
</feature>
<dbReference type="Proteomes" id="UP000609726">
    <property type="component" value="Unassembled WGS sequence"/>
</dbReference>
<keyword evidence="3" id="KW-1133">Transmembrane helix</keyword>
<gene>
    <name evidence="6" type="ORF">F2P45_27540</name>
</gene>
<evidence type="ECO:0000256" key="3">
    <source>
        <dbReference type="SAM" id="Phobius"/>
    </source>
</evidence>
<dbReference type="InterPro" id="IPR000160">
    <property type="entry name" value="GGDEF_dom"/>
</dbReference>
<keyword evidence="7" id="KW-1185">Reference proteome</keyword>
<dbReference type="PANTHER" id="PTHR45138">
    <property type="entry name" value="REGULATORY COMPONENTS OF SENSORY TRANSDUCTION SYSTEM"/>
    <property type="match status" value="1"/>
</dbReference>
<organism evidence="6 7">
    <name type="scientific">Massilia mucilaginosa</name>
    <dbReference type="NCBI Taxonomy" id="2609282"/>
    <lineage>
        <taxon>Bacteria</taxon>
        <taxon>Pseudomonadati</taxon>
        <taxon>Pseudomonadota</taxon>
        <taxon>Betaproteobacteria</taxon>
        <taxon>Burkholderiales</taxon>
        <taxon>Oxalobacteraceae</taxon>
        <taxon>Telluria group</taxon>
        <taxon>Massilia</taxon>
    </lineage>
</organism>
<keyword evidence="3" id="KW-0812">Transmembrane</keyword>
<dbReference type="SMART" id="SM00267">
    <property type="entry name" value="GGDEF"/>
    <property type="match status" value="1"/>
</dbReference>
<dbReference type="InterPro" id="IPR043128">
    <property type="entry name" value="Rev_trsase/Diguanyl_cyclase"/>
</dbReference>
<dbReference type="SMART" id="SM00028">
    <property type="entry name" value="TPR"/>
    <property type="match status" value="4"/>
</dbReference>
<evidence type="ECO:0000256" key="1">
    <source>
        <dbReference type="ARBA" id="ARBA00012528"/>
    </source>
</evidence>
<dbReference type="Gene3D" id="3.30.70.270">
    <property type="match status" value="1"/>
</dbReference>
<dbReference type="PROSITE" id="PS50887">
    <property type="entry name" value="GGDEF"/>
    <property type="match status" value="1"/>
</dbReference>
<accession>A0ABX0P1C1</accession>
<dbReference type="InterPro" id="IPR029787">
    <property type="entry name" value="Nucleotide_cyclase"/>
</dbReference>
<dbReference type="EMBL" id="WHJH01000052">
    <property type="protein sequence ID" value="NHZ92731.1"/>
    <property type="molecule type" value="Genomic_DNA"/>
</dbReference>
<dbReference type="SUPFAM" id="SSF55073">
    <property type="entry name" value="Nucleotide cyclase"/>
    <property type="match status" value="1"/>
</dbReference>
<protein>
    <recommendedName>
        <fullName evidence="1">diguanylate cyclase</fullName>
        <ecNumber evidence="1">2.7.7.65</ecNumber>
    </recommendedName>
</protein>
<evidence type="ECO:0000259" key="5">
    <source>
        <dbReference type="PROSITE" id="PS50887"/>
    </source>
</evidence>
<dbReference type="NCBIfam" id="TIGR00254">
    <property type="entry name" value="GGDEF"/>
    <property type="match status" value="1"/>
</dbReference>
<dbReference type="InterPro" id="IPR050469">
    <property type="entry name" value="Diguanylate_Cyclase"/>
</dbReference>
<dbReference type="SUPFAM" id="SSF48452">
    <property type="entry name" value="TPR-like"/>
    <property type="match status" value="2"/>
</dbReference>
<keyword evidence="4" id="KW-0732">Signal</keyword>
<dbReference type="CDD" id="cd01949">
    <property type="entry name" value="GGDEF"/>
    <property type="match status" value="1"/>
</dbReference>
<evidence type="ECO:0000313" key="7">
    <source>
        <dbReference type="Proteomes" id="UP000609726"/>
    </source>
</evidence>
<feature type="domain" description="GGDEF" evidence="5">
    <location>
        <begin position="504"/>
        <end position="642"/>
    </location>
</feature>
<evidence type="ECO:0000256" key="2">
    <source>
        <dbReference type="ARBA" id="ARBA00034247"/>
    </source>
</evidence>
<evidence type="ECO:0000256" key="4">
    <source>
        <dbReference type="SAM" id="SignalP"/>
    </source>
</evidence>
<sequence length="678" mass="73300">MPFSSRLLLCLALGACLPGPALLAAAPAGAPAAAELEAIRTLSHSSTVDALGRLEALQARTGKEAPYPLRRDLLRTEVALREDAGQLERAYAVERQALLLAIDNNDPVFAALARLGAVHQLLDQNRTHEAQDALAEVRAGLPDHPPRMLRVALGRAEGDTFNAKAQFDKALAAYLQALTLEQDDPHAGESRAKLLAQIARVYINVDNPAKAIETTRQALRERAVPARTVGRLQFTEGIALLKLQRDKEGIAAFKHALDSATRGGLSRLEAEVRGNIADYFLRQHDYPRAEQEARLALDASERVKDENMVLMAKANLGFALMGQKRFADGLPYVDAVIASLEQAGATTDLAAMLDEKGRMQEQAGLYKEALATLRKHQAAQQSGERAARDRAVAALQEEYEAGQRTRQIDLLRRENQVKDADLRSRRLLQLLTTVGALLIVAAGAVVLVLYRRSAGTNVRLNQLNTQLTYHSQHDALTGLYNRRWFLEKMAARGTQAQRKDEPHSVDCIMLMDIDHFKHINDRWGHGVGDAVLVEVARRLCAAVRESDMVMRWGGEEFLIYAPGADPAHVADIVARVLDGTGATPLEAGAGKVPVTLTAGVVTLPLPGAGPDGGDWERAIRLADWALYHGKENGRNQARIVTGLLAPLESVLAAAGGAQAGAPGLIEMSCLHGPAQGTA</sequence>
<dbReference type="Gene3D" id="1.25.40.10">
    <property type="entry name" value="Tetratricopeptide repeat domain"/>
    <property type="match status" value="2"/>
</dbReference>
<dbReference type="RefSeq" id="WP_166881426.1">
    <property type="nucleotide sequence ID" value="NZ_WHJH01000052.1"/>
</dbReference>
<dbReference type="InterPro" id="IPR011990">
    <property type="entry name" value="TPR-like_helical_dom_sf"/>
</dbReference>
<dbReference type="EC" id="2.7.7.65" evidence="1"/>
<feature type="transmembrane region" description="Helical" evidence="3">
    <location>
        <begin position="427"/>
        <end position="450"/>
    </location>
</feature>
<name>A0ABX0P1C1_9BURK</name>
<dbReference type="InterPro" id="IPR019734">
    <property type="entry name" value="TPR_rpt"/>
</dbReference>
<comment type="catalytic activity">
    <reaction evidence="2">
        <text>2 GTP = 3',3'-c-di-GMP + 2 diphosphate</text>
        <dbReference type="Rhea" id="RHEA:24898"/>
        <dbReference type="ChEBI" id="CHEBI:33019"/>
        <dbReference type="ChEBI" id="CHEBI:37565"/>
        <dbReference type="ChEBI" id="CHEBI:58805"/>
        <dbReference type="EC" id="2.7.7.65"/>
    </reaction>
</comment>
<reference evidence="6 7" key="1">
    <citation type="submission" date="2019-10" db="EMBL/GenBank/DDBJ databases">
        <title>Taxonomy of Antarctic Massilia spp.: description of Massilia rubra sp. nov., Massilia aquatica sp. nov., Massilia mucilaginosa sp. nov., Massilia frigida sp. nov. isolated from streams, lakes and regoliths.</title>
        <authorList>
            <person name="Holochova P."/>
            <person name="Sedlacek I."/>
            <person name="Kralova S."/>
            <person name="Maslanova I."/>
            <person name="Busse H.-J."/>
            <person name="Stankova E."/>
            <person name="Vrbovska V."/>
            <person name="Kovarovic V."/>
            <person name="Bartak M."/>
            <person name="Svec P."/>
            <person name="Pantucek R."/>
        </authorList>
    </citation>
    <scope>NUCLEOTIDE SEQUENCE [LARGE SCALE GENOMIC DNA]</scope>
    <source>
        <strain evidence="6 7">CCM 8733</strain>
    </source>
</reference>
<feature type="chain" id="PRO_5047229353" description="diguanylate cyclase" evidence="4">
    <location>
        <begin position="24"/>
        <end position="678"/>
    </location>
</feature>
<dbReference type="PANTHER" id="PTHR45138:SF9">
    <property type="entry name" value="DIGUANYLATE CYCLASE DGCM-RELATED"/>
    <property type="match status" value="1"/>
</dbReference>